<feature type="region of interest" description="Disordered" evidence="4">
    <location>
        <begin position="556"/>
        <end position="576"/>
    </location>
</feature>
<feature type="compositionally biased region" description="Low complexity" evidence="4">
    <location>
        <begin position="488"/>
        <end position="499"/>
    </location>
</feature>
<evidence type="ECO:0000256" key="3">
    <source>
        <dbReference type="ARBA" id="ARBA00023054"/>
    </source>
</evidence>
<feature type="compositionally biased region" description="Low complexity" evidence="4">
    <location>
        <begin position="611"/>
        <end position="627"/>
    </location>
</feature>
<feature type="compositionally biased region" description="Polar residues" evidence="4">
    <location>
        <begin position="512"/>
        <end position="521"/>
    </location>
</feature>
<feature type="compositionally biased region" description="Polar residues" evidence="4">
    <location>
        <begin position="741"/>
        <end position="751"/>
    </location>
</feature>
<dbReference type="Pfam" id="PF15554">
    <property type="entry name" value="FSIP1"/>
    <property type="match status" value="1"/>
</dbReference>
<proteinExistence type="inferred from homology"/>
<feature type="region of interest" description="Disordered" evidence="4">
    <location>
        <begin position="701"/>
        <end position="751"/>
    </location>
</feature>
<feature type="compositionally biased region" description="Basic residues" evidence="4">
    <location>
        <begin position="295"/>
        <end position="304"/>
    </location>
</feature>
<organism evidence="5 6">
    <name type="scientific">Mizuhopecten yessoensis</name>
    <name type="common">Japanese scallop</name>
    <name type="synonym">Patinopecten yessoensis</name>
    <dbReference type="NCBI Taxonomy" id="6573"/>
    <lineage>
        <taxon>Eukaryota</taxon>
        <taxon>Metazoa</taxon>
        <taxon>Spiralia</taxon>
        <taxon>Lophotrochozoa</taxon>
        <taxon>Mollusca</taxon>
        <taxon>Bivalvia</taxon>
        <taxon>Autobranchia</taxon>
        <taxon>Pteriomorphia</taxon>
        <taxon>Pectinida</taxon>
        <taxon>Pectinoidea</taxon>
        <taxon>Pectinidae</taxon>
        <taxon>Mizuhopecten</taxon>
    </lineage>
</organism>
<dbReference type="OrthoDB" id="9946895at2759"/>
<comment type="caution">
    <text evidence="5">The sequence shown here is derived from an EMBL/GenBank/DDBJ whole genome shotgun (WGS) entry which is preliminary data.</text>
</comment>
<dbReference type="EMBL" id="NEDP02001349">
    <property type="protein sequence ID" value="OWF53389.1"/>
    <property type="molecule type" value="Genomic_DNA"/>
</dbReference>
<keyword evidence="6" id="KW-1185">Reference proteome</keyword>
<feature type="compositionally biased region" description="Basic and acidic residues" evidence="4">
    <location>
        <begin position="184"/>
        <end position="205"/>
    </location>
</feature>
<evidence type="ECO:0000256" key="2">
    <source>
        <dbReference type="ARBA" id="ARBA00019480"/>
    </source>
</evidence>
<dbReference type="AlphaFoldDB" id="A0A210QX86"/>
<feature type="region of interest" description="Disordered" evidence="4">
    <location>
        <begin position="184"/>
        <end position="212"/>
    </location>
</feature>
<evidence type="ECO:0000256" key="4">
    <source>
        <dbReference type="SAM" id="MobiDB-lite"/>
    </source>
</evidence>
<dbReference type="Proteomes" id="UP000242188">
    <property type="component" value="Unassembled WGS sequence"/>
</dbReference>
<feature type="region of interest" description="Disordered" evidence="4">
    <location>
        <begin position="244"/>
        <end position="304"/>
    </location>
</feature>
<keyword evidence="3" id="KW-0175">Coiled coil</keyword>
<reference evidence="5 6" key="1">
    <citation type="journal article" date="2017" name="Nat. Ecol. Evol.">
        <title>Scallop genome provides insights into evolution of bilaterian karyotype and development.</title>
        <authorList>
            <person name="Wang S."/>
            <person name="Zhang J."/>
            <person name="Jiao W."/>
            <person name="Li J."/>
            <person name="Xun X."/>
            <person name="Sun Y."/>
            <person name="Guo X."/>
            <person name="Huan P."/>
            <person name="Dong B."/>
            <person name="Zhang L."/>
            <person name="Hu X."/>
            <person name="Sun X."/>
            <person name="Wang J."/>
            <person name="Zhao C."/>
            <person name="Wang Y."/>
            <person name="Wang D."/>
            <person name="Huang X."/>
            <person name="Wang R."/>
            <person name="Lv J."/>
            <person name="Li Y."/>
            <person name="Zhang Z."/>
            <person name="Liu B."/>
            <person name="Lu W."/>
            <person name="Hui Y."/>
            <person name="Liang J."/>
            <person name="Zhou Z."/>
            <person name="Hou R."/>
            <person name="Li X."/>
            <person name="Liu Y."/>
            <person name="Li H."/>
            <person name="Ning X."/>
            <person name="Lin Y."/>
            <person name="Zhao L."/>
            <person name="Xing Q."/>
            <person name="Dou J."/>
            <person name="Li Y."/>
            <person name="Mao J."/>
            <person name="Guo H."/>
            <person name="Dou H."/>
            <person name="Li T."/>
            <person name="Mu C."/>
            <person name="Jiang W."/>
            <person name="Fu Q."/>
            <person name="Fu X."/>
            <person name="Miao Y."/>
            <person name="Liu J."/>
            <person name="Yu Q."/>
            <person name="Li R."/>
            <person name="Liao H."/>
            <person name="Li X."/>
            <person name="Kong Y."/>
            <person name="Jiang Z."/>
            <person name="Chourrout D."/>
            <person name="Li R."/>
            <person name="Bao Z."/>
        </authorList>
    </citation>
    <scope>NUCLEOTIDE SEQUENCE [LARGE SCALE GENOMIC DNA]</scope>
    <source>
        <strain evidence="5 6">PY_sf001</strain>
    </source>
</reference>
<name>A0A210QX86_MIZYE</name>
<comment type="similarity">
    <text evidence="1">Belongs to the FSIP1 family.</text>
</comment>
<evidence type="ECO:0000313" key="6">
    <source>
        <dbReference type="Proteomes" id="UP000242188"/>
    </source>
</evidence>
<accession>A0A210QX86</accession>
<evidence type="ECO:0000313" key="5">
    <source>
        <dbReference type="EMBL" id="OWF53389.1"/>
    </source>
</evidence>
<feature type="compositionally biased region" description="Polar residues" evidence="4">
    <location>
        <begin position="280"/>
        <end position="292"/>
    </location>
</feature>
<feature type="compositionally biased region" description="Basic residues" evidence="4">
    <location>
        <begin position="257"/>
        <end position="267"/>
    </location>
</feature>
<feature type="region of interest" description="Disordered" evidence="4">
    <location>
        <begin position="23"/>
        <end position="65"/>
    </location>
</feature>
<dbReference type="InterPro" id="IPR026246">
    <property type="entry name" value="Fsip1"/>
</dbReference>
<feature type="region of interest" description="Disordered" evidence="4">
    <location>
        <begin position="488"/>
        <end position="522"/>
    </location>
</feature>
<dbReference type="PANTHER" id="PTHR22012">
    <property type="entry name" value="FIBROUS SHEATH INTERACTING PROTEIN 1"/>
    <property type="match status" value="1"/>
</dbReference>
<protein>
    <recommendedName>
        <fullName evidence="2">Fibrous sheath-interacting protein 1</fullName>
    </recommendedName>
</protein>
<feature type="compositionally biased region" description="Acidic residues" evidence="4">
    <location>
        <begin position="561"/>
        <end position="576"/>
    </location>
</feature>
<dbReference type="PRINTS" id="PR02075">
    <property type="entry name" value="FIBSHEATHIP1"/>
</dbReference>
<sequence length="751" mass="84671">MDKNQMKELDLHLDLEYLEDGSAKDVDGEWPSYSSGSEEELENLGEGWNQNMNHPAVQKGGAAGDIDPLYNGGGLLPYEDGIDVDSEEERDLMKEIKDDITNQVRDEMKSELDVYKTKMKALEFRENRNHKDSSHDKAEEILDEVDPKLKEAILKMRKLDRILAKKMKREREVKKDRILLQRRIKDELSGLKSEGSNERKEEKMNTSKYLALTLPLSHNEGVEVPNNPSEPVFTTQLNEQDYPDVHRQNGEVGSSNRQRRGSSHRSHTASELSDCHSQQDSELGSETSSMAGSKSGKKKKRKKDFIKRNKELASEAENPVPMTDVERTRVNQLLEGLDALPDVLEEEESVYSVCESDSNPFQIAVRPGEGFQPEAEDQRSLSNIDSRLRTILPPEDYESVTSSSMCSTPQYKLFRPVVDIRAERFGEKALLENKDQRELRARLQAVEEELSKLHTSHELEISETPQLGEDQLQDLLDQCARSFSRTTFNSTNSRTTFNDTDSDAGYSVSEAGLSTDTTPRTPKSAREVLMENPPHLPKATLQKLLAEAYCPAASRLSTLREEEEETEETEAGAEENEIVPISAETWKFIGQERLENEDDGEYMDHLDSIRSSLQSSSSVSKSRTNSRNIYHEHLSSGDVLSPRHSRSKSHESRTPFLPEINRSGSLVSQEMNNHVSNRPSSNGSNRSSILTVRNSFTDVSSDFQDGTELMSVNGDTPVPNPPSSDRRSSRSNRSRVKSPPLTSESRSQYAL</sequence>
<evidence type="ECO:0000256" key="1">
    <source>
        <dbReference type="ARBA" id="ARBA00010495"/>
    </source>
</evidence>
<gene>
    <name evidence="5" type="ORF">KP79_PYT10487</name>
</gene>
<dbReference type="PANTHER" id="PTHR22012:SF2">
    <property type="entry name" value="FIBROUS SHEATH-INTERACTING PROTEIN 1"/>
    <property type="match status" value="1"/>
</dbReference>
<feature type="region of interest" description="Disordered" evidence="4">
    <location>
        <begin position="611"/>
        <end position="660"/>
    </location>
</feature>